<dbReference type="AlphaFoldDB" id="A0A2W4WBU0"/>
<evidence type="ECO:0000313" key="3">
    <source>
        <dbReference type="Proteomes" id="UP000249354"/>
    </source>
</evidence>
<dbReference type="CDD" id="cd07727">
    <property type="entry name" value="YmaE-like_MBL-fold"/>
    <property type="match status" value="1"/>
</dbReference>
<gene>
    <name evidence="2" type="ORF">DCF25_07525</name>
</gene>
<dbReference type="Gene3D" id="3.30.70.20">
    <property type="match status" value="1"/>
</dbReference>
<dbReference type="SUPFAM" id="SSF56281">
    <property type="entry name" value="Metallo-hydrolase/oxidoreductase"/>
    <property type="match status" value="1"/>
</dbReference>
<organism evidence="2 3">
    <name type="scientific">Leptolyngbya foveolarum</name>
    <dbReference type="NCBI Taxonomy" id="47253"/>
    <lineage>
        <taxon>Bacteria</taxon>
        <taxon>Bacillati</taxon>
        <taxon>Cyanobacteriota</taxon>
        <taxon>Cyanophyceae</taxon>
        <taxon>Leptolyngbyales</taxon>
        <taxon>Leptolyngbyaceae</taxon>
        <taxon>Leptolyngbya group</taxon>
        <taxon>Leptolyngbya</taxon>
    </lineage>
</organism>
<protein>
    <submittedName>
        <fullName evidence="2">MBL fold metallo-hydrolase</fullName>
    </submittedName>
</protein>
<dbReference type="Pfam" id="PF13370">
    <property type="entry name" value="Fer4_13"/>
    <property type="match status" value="1"/>
</dbReference>
<dbReference type="GO" id="GO:0016787">
    <property type="term" value="F:hydrolase activity"/>
    <property type="evidence" value="ECO:0007669"/>
    <property type="project" value="UniProtKB-KW"/>
</dbReference>
<evidence type="ECO:0000259" key="1">
    <source>
        <dbReference type="SMART" id="SM00849"/>
    </source>
</evidence>
<proteinExistence type="predicted"/>
<comment type="caution">
    <text evidence="2">The sequence shown here is derived from an EMBL/GenBank/DDBJ whole genome shotgun (WGS) entry which is preliminary data.</text>
</comment>
<feature type="domain" description="Metallo-beta-lactamase" evidence="1">
    <location>
        <begin position="106"/>
        <end position="280"/>
    </location>
</feature>
<dbReference type="InterPro" id="IPR036866">
    <property type="entry name" value="RibonucZ/Hydroxyglut_hydro"/>
</dbReference>
<dbReference type="EMBL" id="QBMC01000036">
    <property type="protein sequence ID" value="PZO19915.1"/>
    <property type="molecule type" value="Genomic_DNA"/>
</dbReference>
<reference evidence="3" key="1">
    <citation type="submission" date="2018-04" db="EMBL/GenBank/DDBJ databases">
        <authorList>
            <person name="Cornet L."/>
        </authorList>
    </citation>
    <scope>NUCLEOTIDE SEQUENCE [LARGE SCALE GENOMIC DNA]</scope>
</reference>
<dbReference type="Proteomes" id="UP000249354">
    <property type="component" value="Unassembled WGS sequence"/>
</dbReference>
<keyword evidence="2" id="KW-0378">Hydrolase</keyword>
<name>A0A2W4WBU0_9CYAN</name>
<evidence type="ECO:0000313" key="2">
    <source>
        <dbReference type="EMBL" id="PZO19915.1"/>
    </source>
</evidence>
<reference evidence="2 3" key="2">
    <citation type="submission" date="2018-06" db="EMBL/GenBank/DDBJ databases">
        <title>Metagenomic assembly of (sub)arctic Cyanobacteria and their associated microbiome from non-axenic cultures.</title>
        <authorList>
            <person name="Baurain D."/>
        </authorList>
    </citation>
    <scope>NUCLEOTIDE SEQUENCE [LARGE SCALE GENOMIC DNA]</scope>
    <source>
        <strain evidence="2">ULC129bin1</strain>
    </source>
</reference>
<dbReference type="SMART" id="SM00849">
    <property type="entry name" value="Lactamase_B"/>
    <property type="match status" value="1"/>
</dbReference>
<dbReference type="PANTHER" id="PTHR42773:SF1">
    <property type="entry name" value="METALLO-BETA-LACTAMASE FAMILY PROTEIN"/>
    <property type="match status" value="1"/>
</dbReference>
<dbReference type="PANTHER" id="PTHR42773">
    <property type="entry name" value="METALLO-BETA-LACTAMASE-RELATED"/>
    <property type="match status" value="1"/>
</dbReference>
<accession>A0A2W4WBU0</accession>
<sequence length="306" mass="35149">MAHIKDRRSQNVEGDFYVDSSCIDCDTCRWLSPKIYRRAGSQSIVHHQPTTAAERVAALEALLACPTGSIGTENKPTDIQQVQQHFPLQVDENVFYCGYHSKDSYGAASYLIQRPDSEGGNVLIDSPRFTPPLVKQIEKMGGIRYMYLTHRDDVADHEKFRQRFGCDSPQERPCQRILHQADITADTRSVEIQPTGTDPIEIDPDLTLIPQPGHSAGHTVLLYKNKYLFTGDHLAWSARLEQLYAFRNFCWDSWPRQINSMKKLASYTNDYRFEWVLPGHGRRFHAPAEEMSQQMHQCVEWMESQT</sequence>
<dbReference type="InterPro" id="IPR001279">
    <property type="entry name" value="Metallo-B-lactamas"/>
</dbReference>
<dbReference type="Gene3D" id="3.60.15.10">
    <property type="entry name" value="Ribonuclease Z/Hydroxyacylglutathione hydrolase-like"/>
    <property type="match status" value="1"/>
</dbReference>